<evidence type="ECO:0000313" key="8">
    <source>
        <dbReference type="Proteomes" id="UP000225706"/>
    </source>
</evidence>
<evidence type="ECO:0000256" key="2">
    <source>
        <dbReference type="ARBA" id="ARBA00006679"/>
    </source>
</evidence>
<comment type="similarity">
    <text evidence="2">Belongs to the DoxX family.</text>
</comment>
<accession>A0A2B4T159</accession>
<dbReference type="AlphaFoldDB" id="A0A2B4T159"/>
<comment type="subcellular location">
    <subcellularLocation>
        <location evidence="1">Membrane</location>
        <topology evidence="1">Multi-pass membrane protein</topology>
    </subcellularLocation>
</comment>
<reference evidence="8" key="1">
    <citation type="journal article" date="2017" name="bioRxiv">
        <title>Comparative analysis of the genomes of Stylophora pistillata and Acropora digitifera provides evidence for extensive differences between species of corals.</title>
        <authorList>
            <person name="Voolstra C.R."/>
            <person name="Li Y."/>
            <person name="Liew Y.J."/>
            <person name="Baumgarten S."/>
            <person name="Zoccola D."/>
            <person name="Flot J.-F."/>
            <person name="Tambutte S."/>
            <person name="Allemand D."/>
            <person name="Aranda M."/>
        </authorList>
    </citation>
    <scope>NUCLEOTIDE SEQUENCE [LARGE SCALE GENOMIC DNA]</scope>
</reference>
<evidence type="ECO:0000313" key="7">
    <source>
        <dbReference type="EMBL" id="PFX34880.1"/>
    </source>
</evidence>
<keyword evidence="5 6" id="KW-0472">Membrane</keyword>
<dbReference type="STRING" id="50429.A0A2B4T159"/>
<organism evidence="7 8">
    <name type="scientific">Stylophora pistillata</name>
    <name type="common">Smooth cauliflower coral</name>
    <dbReference type="NCBI Taxonomy" id="50429"/>
    <lineage>
        <taxon>Eukaryota</taxon>
        <taxon>Metazoa</taxon>
        <taxon>Cnidaria</taxon>
        <taxon>Anthozoa</taxon>
        <taxon>Hexacorallia</taxon>
        <taxon>Scleractinia</taxon>
        <taxon>Astrocoeniina</taxon>
        <taxon>Pocilloporidae</taxon>
        <taxon>Stylophora</taxon>
    </lineage>
</organism>
<dbReference type="Proteomes" id="UP000225706">
    <property type="component" value="Unassembled WGS sequence"/>
</dbReference>
<feature type="transmembrane region" description="Helical" evidence="6">
    <location>
        <begin position="114"/>
        <end position="133"/>
    </location>
</feature>
<keyword evidence="4 6" id="KW-1133">Transmembrane helix</keyword>
<dbReference type="EMBL" id="LSMT01000001">
    <property type="protein sequence ID" value="PFX34880.1"/>
    <property type="molecule type" value="Genomic_DNA"/>
</dbReference>
<dbReference type="OrthoDB" id="432685at2759"/>
<keyword evidence="3 6" id="KW-0812">Transmembrane</keyword>
<feature type="transmembrane region" description="Helical" evidence="6">
    <location>
        <begin position="63"/>
        <end position="81"/>
    </location>
</feature>
<feature type="transmembrane region" description="Helical" evidence="6">
    <location>
        <begin position="88"/>
        <end position="108"/>
    </location>
</feature>
<dbReference type="PANTHER" id="PTHR13163">
    <property type="entry name" value="SPINAL CORD EXPRESSION PROTEIN 4"/>
    <property type="match status" value="1"/>
</dbReference>
<dbReference type="PANTHER" id="PTHR13163:SF2">
    <property type="entry name" value="TRANSMEMBRANE PROTEIN 35B"/>
    <property type="match status" value="1"/>
</dbReference>
<protein>
    <submittedName>
        <fullName evidence="7">Transmembrane protein 35</fullName>
    </submittedName>
</protein>
<evidence type="ECO:0000256" key="1">
    <source>
        <dbReference type="ARBA" id="ARBA00004141"/>
    </source>
</evidence>
<evidence type="ECO:0000256" key="5">
    <source>
        <dbReference type="ARBA" id="ARBA00023136"/>
    </source>
</evidence>
<sequence length="144" mass="16038">MVSAVVKKTVTGLLVIAFFVAGIAKITDKLSPKVHHQMKRDFADLAKVHPLKVWFHRDVSSDMYRLVIGYLEVICALVLYSAPRPLKFASIIILLIVMAMIMQGLYWLGKPAVVFAPGAVSSFLLVINFMTLLGEAPPKQKKRE</sequence>
<dbReference type="InterPro" id="IPR040399">
    <property type="entry name" value="TMEM35A/B"/>
</dbReference>
<evidence type="ECO:0000256" key="4">
    <source>
        <dbReference type="ARBA" id="ARBA00022989"/>
    </source>
</evidence>
<evidence type="ECO:0000256" key="6">
    <source>
        <dbReference type="SAM" id="Phobius"/>
    </source>
</evidence>
<proteinExistence type="inferred from homology"/>
<gene>
    <name evidence="7" type="primary">tmem35</name>
    <name evidence="7" type="ORF">AWC38_SpisGene87</name>
</gene>
<evidence type="ECO:0000256" key="3">
    <source>
        <dbReference type="ARBA" id="ARBA00022692"/>
    </source>
</evidence>
<dbReference type="GO" id="GO:0016020">
    <property type="term" value="C:membrane"/>
    <property type="evidence" value="ECO:0007669"/>
    <property type="project" value="UniProtKB-SubCell"/>
</dbReference>
<name>A0A2B4T159_STYPI</name>
<keyword evidence="8" id="KW-1185">Reference proteome</keyword>
<comment type="caution">
    <text evidence="7">The sequence shown here is derived from an EMBL/GenBank/DDBJ whole genome shotgun (WGS) entry which is preliminary data.</text>
</comment>